<dbReference type="EMBL" id="JAEKNS010000152">
    <property type="protein sequence ID" value="MBJ7596243.1"/>
    <property type="molecule type" value="Genomic_DNA"/>
</dbReference>
<dbReference type="Gene3D" id="3.50.50.60">
    <property type="entry name" value="FAD/NAD(P)-binding domain"/>
    <property type="match status" value="1"/>
</dbReference>
<organism evidence="2 3">
    <name type="scientific">Candidatus Aeolococcus gillhamiae</name>
    <dbReference type="NCBI Taxonomy" id="3127015"/>
    <lineage>
        <taxon>Bacteria</taxon>
        <taxon>Bacillati</taxon>
        <taxon>Candidatus Dormiibacterota</taxon>
        <taxon>Candidatus Dormibacteria</taxon>
        <taxon>Candidatus Aeolococcales</taxon>
        <taxon>Candidatus Aeolococcaceae</taxon>
        <taxon>Candidatus Aeolococcus</taxon>
    </lineage>
</organism>
<dbReference type="GO" id="GO:0016491">
    <property type="term" value="F:oxidoreductase activity"/>
    <property type="evidence" value="ECO:0007669"/>
    <property type="project" value="InterPro"/>
</dbReference>
<gene>
    <name evidence="2" type="ORF">JF886_15550</name>
</gene>
<evidence type="ECO:0000259" key="1">
    <source>
        <dbReference type="Pfam" id="PF01593"/>
    </source>
</evidence>
<dbReference type="Pfam" id="PF01593">
    <property type="entry name" value="Amino_oxidase"/>
    <property type="match status" value="1"/>
</dbReference>
<dbReference type="Gene3D" id="3.30.70.1990">
    <property type="match status" value="1"/>
</dbReference>
<dbReference type="Proteomes" id="UP000606991">
    <property type="component" value="Unassembled WGS sequence"/>
</dbReference>
<comment type="caution">
    <text evidence="2">The sequence shown here is derived from an EMBL/GenBank/DDBJ whole genome shotgun (WGS) entry which is preliminary data.</text>
</comment>
<evidence type="ECO:0000313" key="2">
    <source>
        <dbReference type="EMBL" id="MBJ7596243.1"/>
    </source>
</evidence>
<dbReference type="PANTHER" id="PTHR42923">
    <property type="entry name" value="PROTOPORPHYRINOGEN OXIDASE"/>
    <property type="match status" value="1"/>
</dbReference>
<evidence type="ECO:0000313" key="3">
    <source>
        <dbReference type="Proteomes" id="UP000606991"/>
    </source>
</evidence>
<dbReference type="InterPro" id="IPR036188">
    <property type="entry name" value="FAD/NAD-bd_sf"/>
</dbReference>
<dbReference type="RefSeq" id="WP_337314111.1">
    <property type="nucleotide sequence ID" value="NZ_JAEKNS010000152.1"/>
</dbReference>
<dbReference type="InterPro" id="IPR002937">
    <property type="entry name" value="Amino_oxidase"/>
</dbReference>
<dbReference type="PANTHER" id="PTHR42923:SF17">
    <property type="entry name" value="AMINE OXIDASE DOMAIN-CONTAINING PROTEIN"/>
    <property type="match status" value="1"/>
</dbReference>
<dbReference type="SUPFAM" id="SSF51905">
    <property type="entry name" value="FAD/NAD(P)-binding domain"/>
    <property type="match status" value="1"/>
</dbReference>
<feature type="domain" description="Amine oxidase" evidence="1">
    <location>
        <begin position="10"/>
        <end position="283"/>
    </location>
</feature>
<protein>
    <submittedName>
        <fullName evidence="2">FAD-dependent oxidoreductase</fullName>
    </submittedName>
</protein>
<reference evidence="2 3" key="1">
    <citation type="submission" date="2020-10" db="EMBL/GenBank/DDBJ databases">
        <title>Ca. Dormibacterota MAGs.</title>
        <authorList>
            <person name="Montgomery K."/>
        </authorList>
    </citation>
    <scope>NUCLEOTIDE SEQUENCE [LARGE SCALE GENOMIC DNA]</scope>
    <source>
        <strain evidence="2">SC8812_S17_18</strain>
    </source>
</reference>
<proteinExistence type="predicted"/>
<accession>A0A934K617</accession>
<name>A0A934K617_9BACT</name>
<dbReference type="FunFam" id="1.10.405.20:FF:000001">
    <property type="entry name" value="Amine oxidase"/>
    <property type="match status" value="1"/>
</dbReference>
<sequence length="415" mass="47033">MKVAVVGAGVSGLVAAYLLHREHDITVFEAGTYAGGHVNTVPVEVESGRYEVDTGFIVFNEPNYPNFRRLLRRLGIGEQASDMSFSVSSRDDDFEYGSQSANAIFAKRSHLVRPRFYRMLADKVRFHREARRLLEQLGEGPTLGEFLDSRRYSRTFVDRLIVPQVAAVWSAPEEEARAFPAKYLARFLDNHGLLQVGNHPRWSTVPGGSARYVEAMTSTFRRKVRLQAPIMSIERSEDAVEIRPRHGEAESFDRVIIATHSDQALRMLSDATPRERELLSAFEYQTNEVALHTDLRVLPRRRRAWASWNYQVVDRDTGSSAVTYHMNRLQAITAPEQFCVTLNNLQGIDETKIVKRLSYHHPVFTHRSVSAQDRHESVLGANRTYFCGAYWGYGFHEDGVDSALRVAAHFGASLS</sequence>
<dbReference type="Gene3D" id="1.10.405.20">
    <property type="match status" value="1"/>
</dbReference>
<dbReference type="InterPro" id="IPR050464">
    <property type="entry name" value="Zeta_carotene_desat/Oxidored"/>
</dbReference>
<dbReference type="AlphaFoldDB" id="A0A934K617"/>